<feature type="transmembrane region" description="Helical" evidence="10">
    <location>
        <begin position="27"/>
        <end position="50"/>
    </location>
</feature>
<dbReference type="Proteomes" id="UP001152799">
    <property type="component" value="Chromosome 5"/>
</dbReference>
<evidence type="ECO:0000256" key="2">
    <source>
        <dbReference type="ARBA" id="ARBA00010663"/>
    </source>
</evidence>
<feature type="transmembrane region" description="Helical" evidence="10">
    <location>
        <begin position="82"/>
        <end position="103"/>
    </location>
</feature>
<evidence type="ECO:0000259" key="11">
    <source>
        <dbReference type="PROSITE" id="PS50262"/>
    </source>
</evidence>
<dbReference type="PANTHER" id="PTHR24238">
    <property type="entry name" value="G-PROTEIN COUPLED RECEPTOR"/>
    <property type="match status" value="1"/>
</dbReference>
<dbReference type="OrthoDB" id="5975336at2759"/>
<evidence type="ECO:0000256" key="5">
    <source>
        <dbReference type="ARBA" id="ARBA00023040"/>
    </source>
</evidence>
<evidence type="ECO:0000256" key="7">
    <source>
        <dbReference type="ARBA" id="ARBA00023170"/>
    </source>
</evidence>
<keyword evidence="3 10" id="KW-0812">Transmembrane</keyword>
<accession>A0A9N9MRX5</accession>
<feature type="region of interest" description="Disordered" evidence="9">
    <location>
        <begin position="127"/>
        <end position="161"/>
    </location>
</feature>
<evidence type="ECO:0000313" key="12">
    <source>
        <dbReference type="EMBL" id="CAG9768572.1"/>
    </source>
</evidence>
<dbReference type="GO" id="GO:0008188">
    <property type="term" value="F:neuropeptide receptor activity"/>
    <property type="evidence" value="ECO:0007669"/>
    <property type="project" value="TreeGrafter"/>
</dbReference>
<dbReference type="InterPro" id="IPR000276">
    <property type="entry name" value="GPCR_Rhodpsn"/>
</dbReference>
<evidence type="ECO:0000256" key="6">
    <source>
        <dbReference type="ARBA" id="ARBA00023136"/>
    </source>
</evidence>
<sequence length="312" mass="36223">MHVTMLTYVFLAWDRCRYLRNNRKPRLPAFVCAFGTWLASLCLVLPYPIYITHLDLGEFFKSQELQGVSICIVNLADDMKEYVRGIFLVTYAGPLAAISYFFVTGSRELSYHNAPAVVFYESRSRSSRSRTDSHSTDISRIRGDYDRNSDSNQDIYRDQETGRTRYEVREPELDVQKEKCTQKFLGTIITTYAVCLLPLMMMRLARLALVETYENSSSFDYTYVILVWIAFLPTCITPATFAFWQMNSSSRDRLKGYFRFSNRKLRQSSETVMTSADTPISRNKYRRGSHIQLDERYSDCTTSSIHQDNQSS</sequence>
<dbReference type="Pfam" id="PF00001">
    <property type="entry name" value="7tm_1"/>
    <property type="match status" value="1"/>
</dbReference>
<evidence type="ECO:0000256" key="10">
    <source>
        <dbReference type="SAM" id="Phobius"/>
    </source>
</evidence>
<comment type="subcellular location">
    <subcellularLocation>
        <location evidence="1">Membrane</location>
        <topology evidence="1">Multi-pass membrane protein</topology>
    </subcellularLocation>
</comment>
<dbReference type="AlphaFoldDB" id="A0A9N9MRX5"/>
<keyword evidence="6 10" id="KW-0472">Membrane</keyword>
<evidence type="ECO:0000313" key="13">
    <source>
        <dbReference type="Proteomes" id="UP001152799"/>
    </source>
</evidence>
<comment type="similarity">
    <text evidence="2">Belongs to the G-protein coupled receptor 1 family.</text>
</comment>
<feature type="transmembrane region" description="Helical" evidence="10">
    <location>
        <begin position="221"/>
        <end position="244"/>
    </location>
</feature>
<dbReference type="InterPro" id="IPR017452">
    <property type="entry name" value="GPCR_Rhodpsn_7TM"/>
</dbReference>
<organism evidence="12 13">
    <name type="scientific">Ceutorhynchus assimilis</name>
    <name type="common">cabbage seed weevil</name>
    <dbReference type="NCBI Taxonomy" id="467358"/>
    <lineage>
        <taxon>Eukaryota</taxon>
        <taxon>Metazoa</taxon>
        <taxon>Ecdysozoa</taxon>
        <taxon>Arthropoda</taxon>
        <taxon>Hexapoda</taxon>
        <taxon>Insecta</taxon>
        <taxon>Pterygota</taxon>
        <taxon>Neoptera</taxon>
        <taxon>Endopterygota</taxon>
        <taxon>Coleoptera</taxon>
        <taxon>Polyphaga</taxon>
        <taxon>Cucujiformia</taxon>
        <taxon>Curculionidae</taxon>
        <taxon>Ceutorhynchinae</taxon>
        <taxon>Ceutorhynchus</taxon>
    </lineage>
</organism>
<dbReference type="Gene3D" id="1.20.1070.10">
    <property type="entry name" value="Rhodopsin 7-helix transmembrane proteins"/>
    <property type="match status" value="1"/>
</dbReference>
<dbReference type="CDD" id="cd00637">
    <property type="entry name" value="7tm_classA_rhodopsin-like"/>
    <property type="match status" value="1"/>
</dbReference>
<evidence type="ECO:0000256" key="8">
    <source>
        <dbReference type="ARBA" id="ARBA00023224"/>
    </source>
</evidence>
<evidence type="ECO:0000256" key="1">
    <source>
        <dbReference type="ARBA" id="ARBA00004141"/>
    </source>
</evidence>
<keyword evidence="8" id="KW-0807">Transducer</keyword>
<evidence type="ECO:0000256" key="4">
    <source>
        <dbReference type="ARBA" id="ARBA00022989"/>
    </source>
</evidence>
<feature type="compositionally biased region" description="Basic and acidic residues" evidence="9">
    <location>
        <begin position="129"/>
        <end position="161"/>
    </location>
</feature>
<name>A0A9N9MRX5_9CUCU</name>
<dbReference type="EMBL" id="OU892281">
    <property type="protein sequence ID" value="CAG9768572.1"/>
    <property type="molecule type" value="Genomic_DNA"/>
</dbReference>
<feature type="domain" description="G-protein coupled receptors family 1 profile" evidence="11">
    <location>
        <begin position="1"/>
        <end position="241"/>
    </location>
</feature>
<dbReference type="GO" id="GO:0005886">
    <property type="term" value="C:plasma membrane"/>
    <property type="evidence" value="ECO:0007669"/>
    <property type="project" value="TreeGrafter"/>
</dbReference>
<protein>
    <recommendedName>
        <fullName evidence="11">G-protein coupled receptors family 1 profile domain-containing protein</fullName>
    </recommendedName>
</protein>
<proteinExistence type="inferred from homology"/>
<keyword evidence="7" id="KW-0675">Receptor</keyword>
<evidence type="ECO:0000256" key="3">
    <source>
        <dbReference type="ARBA" id="ARBA00022692"/>
    </source>
</evidence>
<keyword evidence="13" id="KW-1185">Reference proteome</keyword>
<dbReference type="PANTHER" id="PTHR24238:SF69">
    <property type="entry name" value="G-PROTEIN COUPLED RECEPTOR 165"/>
    <property type="match status" value="1"/>
</dbReference>
<reference evidence="12" key="1">
    <citation type="submission" date="2022-01" db="EMBL/GenBank/DDBJ databases">
        <authorList>
            <person name="King R."/>
        </authorList>
    </citation>
    <scope>NUCLEOTIDE SEQUENCE</scope>
</reference>
<dbReference type="SUPFAM" id="SSF81321">
    <property type="entry name" value="Family A G protein-coupled receptor-like"/>
    <property type="match status" value="1"/>
</dbReference>
<feature type="transmembrane region" description="Helical" evidence="10">
    <location>
        <begin position="184"/>
        <end position="201"/>
    </location>
</feature>
<dbReference type="PROSITE" id="PS50262">
    <property type="entry name" value="G_PROTEIN_RECEP_F1_2"/>
    <property type="match status" value="1"/>
</dbReference>
<evidence type="ECO:0000256" key="9">
    <source>
        <dbReference type="SAM" id="MobiDB-lite"/>
    </source>
</evidence>
<keyword evidence="5" id="KW-0297">G-protein coupled receptor</keyword>
<gene>
    <name evidence="12" type="ORF">CEUTPL_LOCUS9100</name>
</gene>
<keyword evidence="4 10" id="KW-1133">Transmembrane helix</keyword>